<evidence type="ECO:0000313" key="2">
    <source>
        <dbReference type="EMBL" id="QDP42899.1"/>
    </source>
</evidence>
<protein>
    <submittedName>
        <fullName evidence="2">Uncharacterized protein</fullName>
    </submittedName>
</protein>
<sequence>MTRKKSLNIHNTDRLFNLNLTTKQDEANFIKVTRLNEKAIEREMDQLKAKSTRFKKRNKKHYLLYKERYGNDTIQDKVFDHGGHIYYYTTDRVPVPIINKLAAVPQSEVVYFCKKEHTLEDVRNVQLVSMATKVSIDVPIVLPDINIYDYLFSLYPLRYHVDKVKISFPALSEKEIQDRHKPYYVFYNGMYHLKSKYKYMCFQYLQEPLSTWKMNIWLICDSKRDMAMVEEMVIKDNKRFRKATSIDEGSAE</sequence>
<accession>A0A516KMS9</accession>
<reference evidence="2 3" key="1">
    <citation type="submission" date="2019-06" db="EMBL/GenBank/DDBJ databases">
        <authorList>
            <person name="Hertel R."/>
        </authorList>
    </citation>
    <scope>NUCLEOTIDE SEQUENCE [LARGE SCALE GENOMIC DNA]</scope>
</reference>
<proteinExistence type="predicted"/>
<organism evidence="2 3">
    <name type="scientific">Bacillus phage vB_BmeM-Goe8</name>
    <dbReference type="NCBI Taxonomy" id="2593638"/>
    <lineage>
        <taxon>Viruses</taxon>
        <taxon>Duplodnaviria</taxon>
        <taxon>Heunggongvirae</taxon>
        <taxon>Uroviricota</taxon>
        <taxon>Caudoviricetes</taxon>
        <taxon>Herelleviridae</taxon>
        <taxon>Bastillevirinae</taxon>
        <taxon>Goettingenvirus</taxon>
        <taxon>Goettingenvirus goe8</taxon>
    </lineage>
</organism>
<keyword evidence="1" id="KW-0175">Coiled coil</keyword>
<name>A0A516KMS9_9CAUD</name>
<keyword evidence="3" id="KW-1185">Reference proteome</keyword>
<feature type="coiled-coil region" evidence="1">
    <location>
        <begin position="30"/>
        <end position="57"/>
    </location>
</feature>
<evidence type="ECO:0000256" key="1">
    <source>
        <dbReference type="SAM" id="Coils"/>
    </source>
</evidence>
<evidence type="ECO:0000313" key="3">
    <source>
        <dbReference type="Proteomes" id="UP000317800"/>
    </source>
</evidence>
<dbReference type="EMBL" id="MN043729">
    <property type="protein sequence ID" value="QDP42899.1"/>
    <property type="molecule type" value="Genomic_DNA"/>
</dbReference>
<dbReference type="Proteomes" id="UP000317800">
    <property type="component" value="Segment"/>
</dbReference>
<gene>
    <name evidence="2" type="ORF">Goe8_c01260</name>
</gene>